<comment type="caution">
    <text evidence="1">The sequence shown here is derived from an EMBL/GenBank/DDBJ whole genome shotgun (WGS) entry which is preliminary data.</text>
</comment>
<protein>
    <submittedName>
        <fullName evidence="1">Neuron navigator 2</fullName>
    </submittedName>
</protein>
<dbReference type="EMBL" id="LNIX01000002">
    <property type="protein sequence ID" value="OXA59390.1"/>
    <property type="molecule type" value="Genomic_DNA"/>
</dbReference>
<accession>A0A226EQ41</accession>
<gene>
    <name evidence="1" type="ORF">Fcan01_06366</name>
</gene>
<keyword evidence="2" id="KW-1185">Reference proteome</keyword>
<proteinExistence type="predicted"/>
<sequence length="106" mass="12042">MFATLSELPSKVKQPIKTGIISGPSEYPSTTEEIGIFRLMCILPRVEPSTLKADRIRSCRELWPRPVHNAHVVAAFEQSLSNMTQRIQSLTCSAEQKVRRKVKYID</sequence>
<reference evidence="1 2" key="1">
    <citation type="submission" date="2015-12" db="EMBL/GenBank/DDBJ databases">
        <title>The genome of Folsomia candida.</title>
        <authorList>
            <person name="Faddeeva A."/>
            <person name="Derks M.F."/>
            <person name="Anvar Y."/>
            <person name="Smit S."/>
            <person name="Van Straalen N."/>
            <person name="Roelofs D."/>
        </authorList>
    </citation>
    <scope>NUCLEOTIDE SEQUENCE [LARGE SCALE GENOMIC DNA]</scope>
    <source>
        <strain evidence="1 2">VU population</strain>
        <tissue evidence="1">Whole body</tissue>
    </source>
</reference>
<name>A0A226EQ41_FOLCA</name>
<evidence type="ECO:0000313" key="1">
    <source>
        <dbReference type="EMBL" id="OXA59390.1"/>
    </source>
</evidence>
<dbReference type="AlphaFoldDB" id="A0A226EQ41"/>
<dbReference type="Proteomes" id="UP000198287">
    <property type="component" value="Unassembled WGS sequence"/>
</dbReference>
<organism evidence="1 2">
    <name type="scientific">Folsomia candida</name>
    <name type="common">Springtail</name>
    <dbReference type="NCBI Taxonomy" id="158441"/>
    <lineage>
        <taxon>Eukaryota</taxon>
        <taxon>Metazoa</taxon>
        <taxon>Ecdysozoa</taxon>
        <taxon>Arthropoda</taxon>
        <taxon>Hexapoda</taxon>
        <taxon>Collembola</taxon>
        <taxon>Entomobryomorpha</taxon>
        <taxon>Isotomoidea</taxon>
        <taxon>Isotomidae</taxon>
        <taxon>Proisotominae</taxon>
        <taxon>Folsomia</taxon>
    </lineage>
</organism>
<evidence type="ECO:0000313" key="2">
    <source>
        <dbReference type="Proteomes" id="UP000198287"/>
    </source>
</evidence>